<reference evidence="1 2" key="1">
    <citation type="submission" date="2023-03" db="EMBL/GenBank/DDBJ databases">
        <title>High-quality genome of Scylla paramamosain provides insights in environmental adaptation.</title>
        <authorList>
            <person name="Zhang L."/>
        </authorList>
    </citation>
    <scope>NUCLEOTIDE SEQUENCE [LARGE SCALE GENOMIC DNA]</scope>
    <source>
        <strain evidence="1">LZ_2023a</strain>
        <tissue evidence="1">Muscle</tissue>
    </source>
</reference>
<evidence type="ECO:0000313" key="1">
    <source>
        <dbReference type="EMBL" id="KAK8380020.1"/>
    </source>
</evidence>
<dbReference type="AlphaFoldDB" id="A0AAW0SXH0"/>
<organism evidence="1 2">
    <name type="scientific">Scylla paramamosain</name>
    <name type="common">Mud crab</name>
    <dbReference type="NCBI Taxonomy" id="85552"/>
    <lineage>
        <taxon>Eukaryota</taxon>
        <taxon>Metazoa</taxon>
        <taxon>Ecdysozoa</taxon>
        <taxon>Arthropoda</taxon>
        <taxon>Crustacea</taxon>
        <taxon>Multicrustacea</taxon>
        <taxon>Malacostraca</taxon>
        <taxon>Eumalacostraca</taxon>
        <taxon>Eucarida</taxon>
        <taxon>Decapoda</taxon>
        <taxon>Pleocyemata</taxon>
        <taxon>Brachyura</taxon>
        <taxon>Eubrachyura</taxon>
        <taxon>Portunoidea</taxon>
        <taxon>Portunidae</taxon>
        <taxon>Portuninae</taxon>
        <taxon>Scylla</taxon>
    </lineage>
</organism>
<protein>
    <submittedName>
        <fullName evidence="1">Uncharacterized protein</fullName>
    </submittedName>
</protein>
<dbReference type="Proteomes" id="UP001487740">
    <property type="component" value="Unassembled WGS sequence"/>
</dbReference>
<sequence>MCLRQGKSYADDCTLTFICEKSEHHQTVVRINQALQSIASCGKRWQSSYTPRRQEDTSPRSQSAPSVLSWTLTFTSHVKKVAKDVVWKRICVRRVAHLDPQQLHQSSNPFQQRRDVAGLCVMYKVLRTQFPQMSALRLHTPAPPPHTTRAAHNLNHQMAVPYAMAEH</sequence>
<comment type="caution">
    <text evidence="1">The sequence shown here is derived from an EMBL/GenBank/DDBJ whole genome shotgun (WGS) entry which is preliminary data.</text>
</comment>
<keyword evidence="2" id="KW-1185">Reference proteome</keyword>
<gene>
    <name evidence="1" type="ORF">O3P69_016579</name>
</gene>
<proteinExistence type="predicted"/>
<name>A0AAW0SXH0_SCYPA</name>
<evidence type="ECO:0000313" key="2">
    <source>
        <dbReference type="Proteomes" id="UP001487740"/>
    </source>
</evidence>
<accession>A0AAW0SXH0</accession>
<dbReference type="EMBL" id="JARAKH010000042">
    <property type="protein sequence ID" value="KAK8380020.1"/>
    <property type="molecule type" value="Genomic_DNA"/>
</dbReference>